<dbReference type="GO" id="GO:0005634">
    <property type="term" value="C:nucleus"/>
    <property type="evidence" value="ECO:0007669"/>
    <property type="project" value="UniProtKB-SubCell"/>
</dbReference>
<dbReference type="AlphaFoldDB" id="A0A9P9Y2I9"/>
<sequence length="626" mass="69685">MRSGKTPVSCIPCASRKVRCDKQQPCCHCKRRPQDTCEYPRPIAVSERGHDGLGERIVLLEQVIRSLGGDPNDIVQPQHGQTPTYPSPASVLSAKSSATARIEPSSCESATTAAIDRAGLPMWYSWGEAKFLQHDNPAVSSLRHQLCLSPASGSSYVSTILDPVEAPDTVRPEARRVPRQHLDTLWTVFLQNVHPLVKIFFDWEVEPVIKRAKQEASGLSAPEGALLCAISFLAAVSLPEDDCVRLLHEEKPLLLAHLHHTTEVSLRLAGYAVTSNKLTVQAFMLYLHAIRARAHPAALFSLMGVASRVAERMGLHRDGEFLGLSVLRSEERRRMWWQLQYMELTVAHQIGALSPSVLGKWDAKMPANVDDGALAPETKALPADGTALTSMSNCLWKYNVLQFHRGARGADHGVLTADQTTSMVDRIEEMLRVKFVQYCELLNPLHVNMQLAICQFLVATRRLLRQPALVHAKISDMSRQERDALLAICVKNLEYCILTQTNEILEGFKWHNNAFFPWAAFIYVILEASHRAEEAAIEGIWRIIRRTYETHDELRVDAHRQDVTFAARITATFNLPQPSLVATAGEQAPQDSTEGPALDFDLDLDMIDWSAWDGASMDAALFSNAT</sequence>
<protein>
    <recommendedName>
        <fullName evidence="4">Zn(2)-C6 fungal-type domain-containing protein</fullName>
    </recommendedName>
</protein>
<keyword evidence="3" id="KW-0539">Nucleus</keyword>
<dbReference type="SMART" id="SM00066">
    <property type="entry name" value="GAL4"/>
    <property type="match status" value="1"/>
</dbReference>
<feature type="domain" description="Zn(2)-C6 fungal-type" evidence="4">
    <location>
        <begin position="9"/>
        <end position="39"/>
    </location>
</feature>
<dbReference type="PANTHER" id="PTHR31001">
    <property type="entry name" value="UNCHARACTERIZED TRANSCRIPTIONAL REGULATORY PROTEIN"/>
    <property type="match status" value="1"/>
</dbReference>
<dbReference type="GO" id="GO:0006351">
    <property type="term" value="P:DNA-templated transcription"/>
    <property type="evidence" value="ECO:0007669"/>
    <property type="project" value="InterPro"/>
</dbReference>
<dbReference type="GO" id="GO:0003677">
    <property type="term" value="F:DNA binding"/>
    <property type="evidence" value="ECO:0007669"/>
    <property type="project" value="InterPro"/>
</dbReference>
<name>A0A9P9Y2I9_9HYPO</name>
<dbReference type="RefSeq" id="XP_051362824.1">
    <property type="nucleotide sequence ID" value="XM_051505924.1"/>
</dbReference>
<keyword evidence="6" id="KW-1185">Reference proteome</keyword>
<dbReference type="CDD" id="cd12148">
    <property type="entry name" value="fungal_TF_MHR"/>
    <property type="match status" value="1"/>
</dbReference>
<dbReference type="Pfam" id="PF04082">
    <property type="entry name" value="Fungal_trans"/>
    <property type="match status" value="1"/>
</dbReference>
<dbReference type="SMART" id="SM00906">
    <property type="entry name" value="Fungal_trans"/>
    <property type="match status" value="1"/>
</dbReference>
<dbReference type="GeneID" id="75831664"/>
<dbReference type="Gene3D" id="4.10.240.10">
    <property type="entry name" value="Zn(2)-C6 fungal-type DNA-binding domain"/>
    <property type="match status" value="1"/>
</dbReference>
<dbReference type="InterPro" id="IPR050613">
    <property type="entry name" value="Sec_Metabolite_Reg"/>
</dbReference>
<gene>
    <name evidence="5" type="ORF">J7T54_005179</name>
</gene>
<dbReference type="InterPro" id="IPR007219">
    <property type="entry name" value="XnlR_reg_dom"/>
</dbReference>
<dbReference type="Proteomes" id="UP001055219">
    <property type="component" value="Unassembled WGS sequence"/>
</dbReference>
<organism evidence="5 6">
    <name type="scientific">Emericellopsis cladophorae</name>
    <dbReference type="NCBI Taxonomy" id="2686198"/>
    <lineage>
        <taxon>Eukaryota</taxon>
        <taxon>Fungi</taxon>
        <taxon>Dikarya</taxon>
        <taxon>Ascomycota</taxon>
        <taxon>Pezizomycotina</taxon>
        <taxon>Sordariomycetes</taxon>
        <taxon>Hypocreomycetidae</taxon>
        <taxon>Hypocreales</taxon>
        <taxon>Bionectriaceae</taxon>
        <taxon>Emericellopsis</taxon>
    </lineage>
</organism>
<dbReference type="PANTHER" id="PTHR31001:SF85">
    <property type="entry name" value="ZN(II)2CYS6 TRANSCRIPTION FACTOR (EUROFUNG)"/>
    <property type="match status" value="1"/>
</dbReference>
<dbReference type="PROSITE" id="PS50048">
    <property type="entry name" value="ZN2_CY6_FUNGAL_2"/>
    <property type="match status" value="1"/>
</dbReference>
<reference evidence="5" key="2">
    <citation type="submission" date="2022-07" db="EMBL/GenBank/DDBJ databases">
        <authorList>
            <person name="Goncalves M.F.M."/>
            <person name="Hilario S."/>
            <person name="Van De Peer Y."/>
            <person name="Esteves A.C."/>
            <person name="Alves A."/>
        </authorList>
    </citation>
    <scope>NUCLEOTIDE SEQUENCE</scope>
    <source>
        <strain evidence="5">MUM 19.33</strain>
    </source>
</reference>
<evidence type="ECO:0000259" key="4">
    <source>
        <dbReference type="PROSITE" id="PS50048"/>
    </source>
</evidence>
<dbReference type="EMBL" id="JAGIXG020000017">
    <property type="protein sequence ID" value="KAI6781968.1"/>
    <property type="molecule type" value="Genomic_DNA"/>
</dbReference>
<dbReference type="CDD" id="cd00067">
    <property type="entry name" value="GAL4"/>
    <property type="match status" value="1"/>
</dbReference>
<dbReference type="PROSITE" id="PS00463">
    <property type="entry name" value="ZN2_CY6_FUNGAL_1"/>
    <property type="match status" value="1"/>
</dbReference>
<evidence type="ECO:0000256" key="3">
    <source>
        <dbReference type="ARBA" id="ARBA00023242"/>
    </source>
</evidence>
<reference evidence="5" key="1">
    <citation type="journal article" date="2021" name="J Fungi (Basel)">
        <title>Genomic and Metabolomic Analyses of the Marine Fungus Emericellopsis cladophorae: Insights into Saltwater Adaptability Mechanisms and Its Biosynthetic Potential.</title>
        <authorList>
            <person name="Goncalves M.F.M."/>
            <person name="Hilario S."/>
            <person name="Van de Peer Y."/>
            <person name="Esteves A.C."/>
            <person name="Alves A."/>
        </authorList>
    </citation>
    <scope>NUCLEOTIDE SEQUENCE</scope>
    <source>
        <strain evidence="5">MUM 19.33</strain>
    </source>
</reference>
<keyword evidence="2" id="KW-0479">Metal-binding</keyword>
<proteinExistence type="predicted"/>
<dbReference type="OrthoDB" id="2269373at2759"/>
<evidence type="ECO:0000256" key="2">
    <source>
        <dbReference type="ARBA" id="ARBA00022723"/>
    </source>
</evidence>
<evidence type="ECO:0000256" key="1">
    <source>
        <dbReference type="ARBA" id="ARBA00004123"/>
    </source>
</evidence>
<dbReference type="GO" id="GO:0000981">
    <property type="term" value="F:DNA-binding transcription factor activity, RNA polymerase II-specific"/>
    <property type="evidence" value="ECO:0007669"/>
    <property type="project" value="InterPro"/>
</dbReference>
<dbReference type="SUPFAM" id="SSF57701">
    <property type="entry name" value="Zn2/Cys6 DNA-binding domain"/>
    <property type="match status" value="1"/>
</dbReference>
<dbReference type="GO" id="GO:0008270">
    <property type="term" value="F:zinc ion binding"/>
    <property type="evidence" value="ECO:0007669"/>
    <property type="project" value="InterPro"/>
</dbReference>
<accession>A0A9P9Y2I9</accession>
<comment type="subcellular location">
    <subcellularLocation>
        <location evidence="1">Nucleus</location>
    </subcellularLocation>
</comment>
<dbReference type="InterPro" id="IPR001138">
    <property type="entry name" value="Zn2Cys6_DnaBD"/>
</dbReference>
<evidence type="ECO:0000313" key="6">
    <source>
        <dbReference type="Proteomes" id="UP001055219"/>
    </source>
</evidence>
<evidence type="ECO:0000313" key="5">
    <source>
        <dbReference type="EMBL" id="KAI6781968.1"/>
    </source>
</evidence>
<comment type="caution">
    <text evidence="5">The sequence shown here is derived from an EMBL/GenBank/DDBJ whole genome shotgun (WGS) entry which is preliminary data.</text>
</comment>
<dbReference type="InterPro" id="IPR036864">
    <property type="entry name" value="Zn2-C6_fun-type_DNA-bd_sf"/>
</dbReference>